<gene>
    <name evidence="4" type="ORF">MERR_LOCUS9924</name>
</gene>
<evidence type="ECO:0000313" key="4">
    <source>
        <dbReference type="EMBL" id="CAA7022689.1"/>
    </source>
</evidence>
<dbReference type="InterPro" id="IPR005174">
    <property type="entry name" value="KIB1-4_b-propeller"/>
</dbReference>
<comment type="caution">
    <text evidence="4">The sequence shown here is derived from an EMBL/GenBank/DDBJ whole genome shotgun (WGS) entry which is preliminary data.</text>
</comment>
<dbReference type="Proteomes" id="UP000467841">
    <property type="component" value="Unassembled WGS sequence"/>
</dbReference>
<dbReference type="PANTHER" id="PTHR44259:SF26">
    <property type="entry name" value="F-BOX FAMILY PROTEIN-LIKE PROTEIN"/>
    <property type="match status" value="1"/>
</dbReference>
<name>A0A6D2I3T0_9BRAS</name>
<sequence length="358" mass="41322">MFSPLRLLFLLLLVAVINRSPVANSTLRTLSHIQWCVAAPGASDAVLQAKIDWICQQVPKVNCKPIESGGACFEPNTVHSHASDKLYCKLWKLAPYASVSEYSLHCESLYPRDHKLPLMESQLGMTKIKKVIDRGMHLRSPVFWIDEETKDYIVLWGIIGYWVVYSKKGDDNLWKQIPKTSSCYHMVYVDHKLYFLTECGGFCIFDFSGGFPQEIFVSSLPVERFETRLRNILYATKIVVRVTGEVLMVEKFLKKRSETWFFKVYKVSPPRLPKKKKVIDSLGDEVMLFDQGITVLANDVDGLVRDSIYFSSSHKNTHELFLFDLKTRKTELLHEFDSSSIPFSRGRWFSPRFTHRLC</sequence>
<dbReference type="OrthoDB" id="642536at2759"/>
<dbReference type="EMBL" id="CACVBM020000721">
    <property type="protein sequence ID" value="CAA7022689.1"/>
    <property type="molecule type" value="Genomic_DNA"/>
</dbReference>
<feature type="chain" id="PRO_5025352970" description="X8 domain-containing protein" evidence="2">
    <location>
        <begin position="20"/>
        <end position="358"/>
    </location>
</feature>
<organism evidence="4 5">
    <name type="scientific">Microthlaspi erraticum</name>
    <dbReference type="NCBI Taxonomy" id="1685480"/>
    <lineage>
        <taxon>Eukaryota</taxon>
        <taxon>Viridiplantae</taxon>
        <taxon>Streptophyta</taxon>
        <taxon>Embryophyta</taxon>
        <taxon>Tracheophyta</taxon>
        <taxon>Spermatophyta</taxon>
        <taxon>Magnoliopsida</taxon>
        <taxon>eudicotyledons</taxon>
        <taxon>Gunneridae</taxon>
        <taxon>Pentapetalae</taxon>
        <taxon>rosids</taxon>
        <taxon>malvids</taxon>
        <taxon>Brassicales</taxon>
        <taxon>Brassicaceae</taxon>
        <taxon>Coluteocarpeae</taxon>
        <taxon>Microthlaspi</taxon>
    </lineage>
</organism>
<protein>
    <recommendedName>
        <fullName evidence="3">X8 domain-containing protein</fullName>
    </recommendedName>
</protein>
<keyword evidence="5" id="KW-1185">Reference proteome</keyword>
<evidence type="ECO:0000256" key="1">
    <source>
        <dbReference type="ARBA" id="ARBA00022729"/>
    </source>
</evidence>
<dbReference type="InterPro" id="IPR050942">
    <property type="entry name" value="F-box_BR-signaling"/>
</dbReference>
<feature type="signal peptide" evidence="2">
    <location>
        <begin position="1"/>
        <end position="19"/>
    </location>
</feature>
<proteinExistence type="predicted"/>
<evidence type="ECO:0000256" key="2">
    <source>
        <dbReference type="SAM" id="SignalP"/>
    </source>
</evidence>
<feature type="domain" description="X8" evidence="3">
    <location>
        <begin position="34"/>
        <end position="108"/>
    </location>
</feature>
<evidence type="ECO:0000259" key="3">
    <source>
        <dbReference type="SMART" id="SM00768"/>
    </source>
</evidence>
<dbReference type="SMART" id="SM00768">
    <property type="entry name" value="X8"/>
    <property type="match status" value="1"/>
</dbReference>
<keyword evidence="1 2" id="KW-0732">Signal</keyword>
<accession>A0A6D2I3T0</accession>
<dbReference type="InterPro" id="IPR012946">
    <property type="entry name" value="X8"/>
</dbReference>
<dbReference type="AlphaFoldDB" id="A0A6D2I3T0"/>
<evidence type="ECO:0000313" key="5">
    <source>
        <dbReference type="Proteomes" id="UP000467841"/>
    </source>
</evidence>
<reference evidence="4" key="1">
    <citation type="submission" date="2020-01" db="EMBL/GenBank/DDBJ databases">
        <authorList>
            <person name="Mishra B."/>
        </authorList>
    </citation>
    <scope>NUCLEOTIDE SEQUENCE [LARGE SCALE GENOMIC DNA]</scope>
</reference>
<dbReference type="Pfam" id="PF03478">
    <property type="entry name" value="Beta-prop_KIB1-4"/>
    <property type="match status" value="1"/>
</dbReference>
<dbReference type="Pfam" id="PF07983">
    <property type="entry name" value="X8"/>
    <property type="match status" value="1"/>
</dbReference>
<dbReference type="PANTHER" id="PTHR44259">
    <property type="entry name" value="OS07G0183000 PROTEIN-RELATED"/>
    <property type="match status" value="1"/>
</dbReference>